<dbReference type="Proteomes" id="UP000461585">
    <property type="component" value="Unassembled WGS sequence"/>
</dbReference>
<sequence>MGPGRQPKVRCATCGTGLCCTKVQDLDVVLGGTTILENVNLHIHCGELTAIIGANGAGKSTLLKALVGEVQHGGSISYLDEKDLHTNKPLMGYVPQKLEIDGTSPTSVYDLFAAALSNRPVWLSHSPKVREEARKGLAGVRGEHLLDRRLGALSGGEVQRVLLALALQPVPDLLLLDEPVSGIDQEGLKMFYAMVSAIREEYDLSIILVSHDLDMVARYADRVVFLENRTVQAVGPPQEVFGNPAVVERFGMGWVRDFAAGGGPDADAL</sequence>
<feature type="domain" description="ABC transporter" evidence="4">
    <location>
        <begin position="21"/>
        <end position="253"/>
    </location>
</feature>
<dbReference type="EMBL" id="JAAEEH010000002">
    <property type="protein sequence ID" value="NDL66449.1"/>
    <property type="molecule type" value="Genomic_DNA"/>
</dbReference>
<evidence type="ECO:0000256" key="2">
    <source>
        <dbReference type="ARBA" id="ARBA00022741"/>
    </source>
</evidence>
<dbReference type="PROSITE" id="PS50893">
    <property type="entry name" value="ABC_TRANSPORTER_2"/>
    <property type="match status" value="1"/>
</dbReference>
<reference evidence="5 6" key="1">
    <citation type="submission" date="2020-01" db="EMBL/GenBank/DDBJ databases">
        <title>Anaeroalcalibacter tamaniensis gen. nov., sp. nov., moderately halophilic strictly anaerobic fermenter bacterium from mud volcano of Taman peninsula.</title>
        <authorList>
            <person name="Frolova A."/>
            <person name="Merkel A.Y."/>
            <person name="Slobodkin A.I."/>
        </authorList>
    </citation>
    <scope>NUCLEOTIDE SEQUENCE [LARGE SCALE GENOMIC DNA]</scope>
    <source>
        <strain evidence="5 6">F-3ap</strain>
    </source>
</reference>
<keyword evidence="3 5" id="KW-0067">ATP-binding</keyword>
<evidence type="ECO:0000256" key="3">
    <source>
        <dbReference type="ARBA" id="ARBA00022840"/>
    </source>
</evidence>
<dbReference type="RefSeq" id="WP_162369192.1">
    <property type="nucleotide sequence ID" value="NZ_JAAEEH010000002.1"/>
</dbReference>
<organism evidence="5 6">
    <name type="scientific">Anaerotalea alkaliphila</name>
    <dbReference type="NCBI Taxonomy" id="2662126"/>
    <lineage>
        <taxon>Bacteria</taxon>
        <taxon>Bacillati</taxon>
        <taxon>Bacillota</taxon>
        <taxon>Clostridia</taxon>
        <taxon>Eubacteriales</taxon>
        <taxon>Anaerotalea</taxon>
    </lineage>
</organism>
<dbReference type="Gene3D" id="3.40.50.300">
    <property type="entry name" value="P-loop containing nucleotide triphosphate hydrolases"/>
    <property type="match status" value="1"/>
</dbReference>
<keyword evidence="1" id="KW-0813">Transport</keyword>
<dbReference type="SMART" id="SM00382">
    <property type="entry name" value="AAA"/>
    <property type="match status" value="1"/>
</dbReference>
<dbReference type="GO" id="GO:0005524">
    <property type="term" value="F:ATP binding"/>
    <property type="evidence" value="ECO:0007669"/>
    <property type="project" value="UniProtKB-KW"/>
</dbReference>
<dbReference type="InterPro" id="IPR027417">
    <property type="entry name" value="P-loop_NTPase"/>
</dbReference>
<dbReference type="AlphaFoldDB" id="A0A7X5KM02"/>
<accession>A0A7X5KM02</accession>
<dbReference type="InterPro" id="IPR050153">
    <property type="entry name" value="Metal_Ion_Import_ABC"/>
</dbReference>
<evidence type="ECO:0000313" key="5">
    <source>
        <dbReference type="EMBL" id="NDL66449.1"/>
    </source>
</evidence>
<keyword evidence="6" id="KW-1185">Reference proteome</keyword>
<evidence type="ECO:0000256" key="1">
    <source>
        <dbReference type="ARBA" id="ARBA00022448"/>
    </source>
</evidence>
<dbReference type="InterPro" id="IPR003439">
    <property type="entry name" value="ABC_transporter-like_ATP-bd"/>
</dbReference>
<evidence type="ECO:0000259" key="4">
    <source>
        <dbReference type="PROSITE" id="PS50893"/>
    </source>
</evidence>
<evidence type="ECO:0000313" key="6">
    <source>
        <dbReference type="Proteomes" id="UP000461585"/>
    </source>
</evidence>
<dbReference type="Pfam" id="PF00005">
    <property type="entry name" value="ABC_tran"/>
    <property type="match status" value="1"/>
</dbReference>
<gene>
    <name evidence="5" type="ORF">GXN74_01635</name>
</gene>
<dbReference type="SUPFAM" id="SSF52540">
    <property type="entry name" value="P-loop containing nucleoside triphosphate hydrolases"/>
    <property type="match status" value="1"/>
</dbReference>
<dbReference type="PANTHER" id="PTHR42734:SF7">
    <property type="entry name" value="ATP-BINDING COMPONENT OF ABC TRANSPORTER-RELATED"/>
    <property type="match status" value="1"/>
</dbReference>
<protein>
    <submittedName>
        <fullName evidence="5">Metal ABC transporter ATP-binding protein</fullName>
    </submittedName>
</protein>
<name>A0A7X5KM02_9FIRM</name>
<dbReference type="PANTHER" id="PTHR42734">
    <property type="entry name" value="METAL TRANSPORT SYSTEM ATP-BINDING PROTEIN TM_0124-RELATED"/>
    <property type="match status" value="1"/>
</dbReference>
<dbReference type="InterPro" id="IPR003593">
    <property type="entry name" value="AAA+_ATPase"/>
</dbReference>
<proteinExistence type="predicted"/>
<keyword evidence="2" id="KW-0547">Nucleotide-binding</keyword>
<dbReference type="GO" id="GO:0016887">
    <property type="term" value="F:ATP hydrolysis activity"/>
    <property type="evidence" value="ECO:0007669"/>
    <property type="project" value="InterPro"/>
</dbReference>
<comment type="caution">
    <text evidence="5">The sequence shown here is derived from an EMBL/GenBank/DDBJ whole genome shotgun (WGS) entry which is preliminary data.</text>
</comment>